<comment type="caution">
    <text evidence="5">The sequence shown here is derived from an EMBL/GenBank/DDBJ whole genome shotgun (WGS) entry which is preliminary data.</text>
</comment>
<dbReference type="Gene3D" id="3.20.20.210">
    <property type="match status" value="2"/>
</dbReference>
<reference evidence="5" key="2">
    <citation type="journal article" date="2023" name="Science">
        <title>Genomic signatures of disease resistance in endangered staghorn corals.</title>
        <authorList>
            <person name="Vollmer S.V."/>
            <person name="Selwyn J.D."/>
            <person name="Despard B.A."/>
            <person name="Roesel C.L."/>
        </authorList>
    </citation>
    <scope>NUCLEOTIDE SEQUENCE</scope>
    <source>
        <strain evidence="5">K2</strain>
    </source>
</reference>
<dbReference type="GO" id="GO:0003871">
    <property type="term" value="F:5-methyltetrahydropteroyltriglutamate-homocysteine S-methyltransferase activity"/>
    <property type="evidence" value="ECO:0007669"/>
    <property type="project" value="InterPro"/>
</dbReference>
<evidence type="ECO:0000313" key="6">
    <source>
        <dbReference type="Proteomes" id="UP001249851"/>
    </source>
</evidence>
<evidence type="ECO:0000256" key="3">
    <source>
        <dbReference type="ARBA" id="ARBA00022833"/>
    </source>
</evidence>
<keyword evidence="2" id="KW-0479">Metal-binding</keyword>
<gene>
    <name evidence="5" type="ORF">P5673_030016</name>
</gene>
<comment type="cofactor">
    <cofactor evidence="1">
        <name>Zn(2+)</name>
        <dbReference type="ChEBI" id="CHEBI:29105"/>
    </cofactor>
</comment>
<feature type="domain" description="Cobalamin-independent methionine synthase MetE C-terminal/archaeal" evidence="4">
    <location>
        <begin position="212"/>
        <end position="453"/>
    </location>
</feature>
<dbReference type="GO" id="GO:0008270">
    <property type="term" value="F:zinc ion binding"/>
    <property type="evidence" value="ECO:0007669"/>
    <property type="project" value="InterPro"/>
</dbReference>
<dbReference type="GO" id="GO:0009086">
    <property type="term" value="P:methionine biosynthetic process"/>
    <property type="evidence" value="ECO:0007669"/>
    <property type="project" value="InterPro"/>
</dbReference>
<dbReference type="EMBL" id="JARQWQ010000125">
    <property type="protein sequence ID" value="KAK2549475.1"/>
    <property type="molecule type" value="Genomic_DNA"/>
</dbReference>
<keyword evidence="3" id="KW-0862">Zinc</keyword>
<sequence length="456" mass="51280">MPLPTTVIGSFPKPTYLEIPDWFRTSHSGSFTEQYNRYLERLSKFDRESTIRKASKEIIDVQTKAGVDIITDGEVRRESYILHFCRALHGLDFCKLFSKMCRDGAVKTDVPRVIGKVAAKESEPWVWKEWKISQDLSILPIKITLPGPMTIINSIEDQFYGDDKVLGSILTKIINNELRGRVSAGCKHIQLKGVDFYNLCAKNVRCEAASILVPGIVAEISTQGKEPWIWREWRNSQDLFNALSMKITLPGPMTITDSVVDQYYGNQKILGNVLAKFINTEIKALVCAGCKTIQVDEPVFMRYPDQALEYGIEQLSSCFNGVSAPDVVKTVHLCCGYPNYLDEVGYKKADKDAYVLLADRLDQAGFDQISIEDAHRHNDLSLFQQFKKSKIVLGSVQIACSRVESVEEIRTRLQQVLTVLPADRLIIAPDCGLGFLPAEIAKEKLCNMVEAAKFLP</sequence>
<name>A0AAD9PVK8_ACRCE</name>
<dbReference type="Pfam" id="PF01717">
    <property type="entry name" value="Meth_synt_2"/>
    <property type="match status" value="2"/>
</dbReference>
<dbReference type="InterPro" id="IPR002629">
    <property type="entry name" value="Met_Synth_C/arc"/>
</dbReference>
<protein>
    <submittedName>
        <fullName evidence="5">Methionine synthase</fullName>
    </submittedName>
</protein>
<reference evidence="5" key="1">
    <citation type="journal article" date="2023" name="G3 (Bethesda)">
        <title>Whole genome assembly and annotation of the endangered Caribbean coral Acropora cervicornis.</title>
        <authorList>
            <person name="Selwyn J.D."/>
            <person name="Vollmer S.V."/>
        </authorList>
    </citation>
    <scope>NUCLEOTIDE SEQUENCE</scope>
    <source>
        <strain evidence="5">K2</strain>
    </source>
</reference>
<feature type="domain" description="Cobalamin-independent methionine synthase MetE C-terminal/archaeal" evidence="4">
    <location>
        <begin position="3"/>
        <end position="154"/>
    </location>
</feature>
<evidence type="ECO:0000256" key="1">
    <source>
        <dbReference type="ARBA" id="ARBA00001947"/>
    </source>
</evidence>
<accession>A0AAD9PVK8</accession>
<proteinExistence type="predicted"/>
<organism evidence="5 6">
    <name type="scientific">Acropora cervicornis</name>
    <name type="common">Staghorn coral</name>
    <dbReference type="NCBI Taxonomy" id="6130"/>
    <lineage>
        <taxon>Eukaryota</taxon>
        <taxon>Metazoa</taxon>
        <taxon>Cnidaria</taxon>
        <taxon>Anthozoa</taxon>
        <taxon>Hexacorallia</taxon>
        <taxon>Scleractinia</taxon>
        <taxon>Astrocoeniina</taxon>
        <taxon>Acroporidae</taxon>
        <taxon>Acropora</taxon>
    </lineage>
</organism>
<evidence type="ECO:0000259" key="4">
    <source>
        <dbReference type="Pfam" id="PF01717"/>
    </source>
</evidence>
<dbReference type="Proteomes" id="UP001249851">
    <property type="component" value="Unassembled WGS sequence"/>
</dbReference>
<evidence type="ECO:0000256" key="2">
    <source>
        <dbReference type="ARBA" id="ARBA00022723"/>
    </source>
</evidence>
<evidence type="ECO:0000313" key="5">
    <source>
        <dbReference type="EMBL" id="KAK2549475.1"/>
    </source>
</evidence>
<dbReference type="SUPFAM" id="SSF51726">
    <property type="entry name" value="UROD/MetE-like"/>
    <property type="match status" value="2"/>
</dbReference>
<dbReference type="AlphaFoldDB" id="A0AAD9PVK8"/>
<dbReference type="InterPro" id="IPR038071">
    <property type="entry name" value="UROD/MetE-like_sf"/>
</dbReference>
<dbReference type="PANTHER" id="PTHR30519">
    <property type="entry name" value="5-METHYLTETRAHYDROPTEROYLTRIGLUTAMATE--HOMOCYSTEINE METHYLTRANSFERASE"/>
    <property type="match status" value="1"/>
</dbReference>
<keyword evidence="6" id="KW-1185">Reference proteome</keyword>